<dbReference type="Proteomes" id="UP000694240">
    <property type="component" value="Chromosome 9"/>
</dbReference>
<sequence>VNSGRHSSVRPSSPPTPVVHDVFGSSVAVENLFDLQPSICAIVSSINRYSSLLFGYSVMCLNFESAFDLCHCIEY</sequence>
<name>A0A8T2A145_9BRAS</name>
<accession>A0A8T2A145</accession>
<evidence type="ECO:0000313" key="2">
    <source>
        <dbReference type="Proteomes" id="UP000694240"/>
    </source>
</evidence>
<gene>
    <name evidence="1" type="ORF">ISN45_Aa04g001280</name>
</gene>
<reference evidence="1 2" key="1">
    <citation type="submission" date="2020-12" db="EMBL/GenBank/DDBJ databases">
        <title>Concerted genomic and epigenomic changes stabilize Arabidopsis allopolyploids.</title>
        <authorList>
            <person name="Chen Z."/>
        </authorList>
    </citation>
    <scope>NUCLEOTIDE SEQUENCE [LARGE SCALE GENOMIC DNA]</scope>
    <source>
        <strain evidence="1">Allo738</strain>
        <tissue evidence="1">Leaf</tissue>
    </source>
</reference>
<protein>
    <submittedName>
        <fullName evidence="1">Uncharacterized protein</fullName>
    </submittedName>
</protein>
<feature type="non-terminal residue" evidence="1">
    <location>
        <position position="1"/>
    </location>
</feature>
<organism evidence="1 2">
    <name type="scientific">Arabidopsis thaliana x Arabidopsis arenosa</name>
    <dbReference type="NCBI Taxonomy" id="1240361"/>
    <lineage>
        <taxon>Eukaryota</taxon>
        <taxon>Viridiplantae</taxon>
        <taxon>Streptophyta</taxon>
        <taxon>Embryophyta</taxon>
        <taxon>Tracheophyta</taxon>
        <taxon>Spermatophyta</taxon>
        <taxon>Magnoliopsida</taxon>
        <taxon>eudicotyledons</taxon>
        <taxon>Gunneridae</taxon>
        <taxon>Pentapetalae</taxon>
        <taxon>rosids</taxon>
        <taxon>malvids</taxon>
        <taxon>Brassicales</taxon>
        <taxon>Brassicaceae</taxon>
        <taxon>Camelineae</taxon>
        <taxon>Arabidopsis</taxon>
    </lineage>
</organism>
<comment type="caution">
    <text evidence="1">The sequence shown here is derived from an EMBL/GenBank/DDBJ whole genome shotgun (WGS) entry which is preliminary data.</text>
</comment>
<evidence type="ECO:0000313" key="1">
    <source>
        <dbReference type="EMBL" id="KAG7567237.1"/>
    </source>
</evidence>
<dbReference type="EMBL" id="JAEFBK010000009">
    <property type="protein sequence ID" value="KAG7567237.1"/>
    <property type="molecule type" value="Genomic_DNA"/>
</dbReference>
<dbReference type="AlphaFoldDB" id="A0A8T2A145"/>
<keyword evidence="2" id="KW-1185">Reference proteome</keyword>
<proteinExistence type="predicted"/>